<dbReference type="PANTHER" id="PTHR23101:SF25">
    <property type="entry name" value="GTPASE-ACTIVATING PROTEIN AND VPS9 DOMAIN-CONTAINING PROTEIN 1"/>
    <property type="match status" value="1"/>
</dbReference>
<dbReference type="InterPro" id="IPR037191">
    <property type="entry name" value="VPS9_dom_sf"/>
</dbReference>
<feature type="compositionally biased region" description="Polar residues" evidence="1">
    <location>
        <begin position="95"/>
        <end position="114"/>
    </location>
</feature>
<dbReference type="Pfam" id="PF02204">
    <property type="entry name" value="VPS9"/>
    <property type="match status" value="1"/>
</dbReference>
<evidence type="ECO:0000259" key="2">
    <source>
        <dbReference type="PROSITE" id="PS51140"/>
    </source>
</evidence>
<dbReference type="InterPro" id="IPR041545">
    <property type="entry name" value="DUF5601"/>
</dbReference>
<dbReference type="InterPro" id="IPR003892">
    <property type="entry name" value="CUE"/>
</dbReference>
<feature type="compositionally biased region" description="Low complexity" evidence="1">
    <location>
        <begin position="562"/>
        <end position="574"/>
    </location>
</feature>
<organism evidence="4 5">
    <name type="scientific">Tothia fuscella</name>
    <dbReference type="NCBI Taxonomy" id="1048955"/>
    <lineage>
        <taxon>Eukaryota</taxon>
        <taxon>Fungi</taxon>
        <taxon>Dikarya</taxon>
        <taxon>Ascomycota</taxon>
        <taxon>Pezizomycotina</taxon>
        <taxon>Dothideomycetes</taxon>
        <taxon>Pleosporomycetidae</taxon>
        <taxon>Venturiales</taxon>
        <taxon>Cylindrosympodiaceae</taxon>
        <taxon>Tothia</taxon>
    </lineage>
</organism>
<dbReference type="PROSITE" id="PS51140">
    <property type="entry name" value="CUE"/>
    <property type="match status" value="1"/>
</dbReference>
<dbReference type="PANTHER" id="PTHR23101">
    <property type="entry name" value="RAB GDP/GTP EXCHANGE FACTOR"/>
    <property type="match status" value="1"/>
</dbReference>
<evidence type="ECO:0000313" key="4">
    <source>
        <dbReference type="EMBL" id="KAF2423582.1"/>
    </source>
</evidence>
<feature type="region of interest" description="Disordered" evidence="1">
    <location>
        <begin position="426"/>
        <end position="490"/>
    </location>
</feature>
<dbReference type="InterPro" id="IPR003123">
    <property type="entry name" value="VPS9"/>
</dbReference>
<proteinExistence type="predicted"/>
<dbReference type="SMART" id="SM00167">
    <property type="entry name" value="VPS9"/>
    <property type="match status" value="1"/>
</dbReference>
<feature type="region of interest" description="Disordered" evidence="1">
    <location>
        <begin position="231"/>
        <end position="268"/>
    </location>
</feature>
<feature type="compositionally biased region" description="Low complexity" evidence="1">
    <location>
        <begin position="516"/>
        <end position="532"/>
    </location>
</feature>
<dbReference type="GO" id="GO:0043130">
    <property type="term" value="F:ubiquitin binding"/>
    <property type="evidence" value="ECO:0007669"/>
    <property type="project" value="InterPro"/>
</dbReference>
<feature type="compositionally biased region" description="Basic and acidic residues" evidence="1">
    <location>
        <begin position="544"/>
        <end position="557"/>
    </location>
</feature>
<dbReference type="InterPro" id="IPR041804">
    <property type="entry name" value="Vps9_CUE"/>
</dbReference>
<dbReference type="GO" id="GO:0030139">
    <property type="term" value="C:endocytic vesicle"/>
    <property type="evidence" value="ECO:0007669"/>
    <property type="project" value="TreeGrafter"/>
</dbReference>
<dbReference type="InterPro" id="IPR045046">
    <property type="entry name" value="Vps9-like"/>
</dbReference>
<dbReference type="SUPFAM" id="SSF109993">
    <property type="entry name" value="VPS9 domain"/>
    <property type="match status" value="1"/>
</dbReference>
<dbReference type="EMBL" id="MU007080">
    <property type="protein sequence ID" value="KAF2423582.1"/>
    <property type="molecule type" value="Genomic_DNA"/>
</dbReference>
<dbReference type="OrthoDB" id="300289at2759"/>
<sequence length="642" mass="70650">MKDIDVADSETKSAAGDGGIVDDQQSEIASIMEQFDDGMGGPGEEEIMSPRSEIGRPMFGSPTHPPRKSSLDPVRTGTPDSLRSSHALQSPPPRSSSLITSSPVASLKQQNSFSEAPGSPLTPTTTKHLPPPPQPDPEPDLPFDFHRFLEQLRHRTADPVAKFLRSFLLEFAKKQWMVHEQVKIISDFLEFITKKMSQCEVWRTVSDAEFDNAREGMEKLVMNRLYSQTFSPAIPPPEPSQAKGKRRAGAPSSPTKPGRRGQHQEDTERDDVLAQKVRIYGWVKEEHLDIAHIGDKGRKFMHLAQQELLKIKSYRAPRDKVICVLNCCKVIFGFLRNAQHDQSADSFVPLLIYVVLQAKPEHLVSNLQYILRFRHQDKLSGEAGYYISSLMGAVQFIENLDRTSLTISDSDFEKNVEAAVSAIAERHTEEEAAQQQARSSPRLLPSGEKSSISRPEVTPRNSLEAEKSPPKRSRSLRNGAAKSDDEGEENAAVAGLLRTIQRPLSTIGRIFSDDNTATTSTASSAQQSLTAQPISTPRLSPAPRLDESSSGESEKLRPRPVSQSSISQQQQPKLSAEDAAARQASAEAEDARKIRAREEGTVVETLSGMFPALDRDVILDVVRANEGRVGKAVDACLALSAS</sequence>
<feature type="region of interest" description="Disordered" evidence="1">
    <location>
        <begin position="1"/>
        <end position="142"/>
    </location>
</feature>
<feature type="domain" description="CUE" evidence="2">
    <location>
        <begin position="598"/>
        <end position="641"/>
    </location>
</feature>
<dbReference type="PROSITE" id="PS51205">
    <property type="entry name" value="VPS9"/>
    <property type="match status" value="1"/>
</dbReference>
<dbReference type="Pfam" id="PF02845">
    <property type="entry name" value="CUE"/>
    <property type="match status" value="1"/>
</dbReference>
<dbReference type="InterPro" id="IPR009060">
    <property type="entry name" value="UBA-like_sf"/>
</dbReference>
<dbReference type="Gene3D" id="1.10.246.120">
    <property type="match status" value="1"/>
</dbReference>
<dbReference type="GO" id="GO:0031267">
    <property type="term" value="F:small GTPase binding"/>
    <property type="evidence" value="ECO:0007669"/>
    <property type="project" value="TreeGrafter"/>
</dbReference>
<dbReference type="Gene3D" id="1.20.1050.80">
    <property type="entry name" value="VPS9 domain"/>
    <property type="match status" value="1"/>
</dbReference>
<feature type="compositionally biased region" description="Basic and acidic residues" evidence="1">
    <location>
        <begin position="1"/>
        <end position="11"/>
    </location>
</feature>
<evidence type="ECO:0000313" key="5">
    <source>
        <dbReference type="Proteomes" id="UP000800235"/>
    </source>
</evidence>
<evidence type="ECO:0008006" key="6">
    <source>
        <dbReference type="Google" id="ProtNLM"/>
    </source>
</evidence>
<evidence type="ECO:0000259" key="3">
    <source>
        <dbReference type="PROSITE" id="PS51205"/>
    </source>
</evidence>
<dbReference type="Proteomes" id="UP000800235">
    <property type="component" value="Unassembled WGS sequence"/>
</dbReference>
<dbReference type="Gene3D" id="1.10.8.10">
    <property type="entry name" value="DNA helicase RuvA subunit, C-terminal domain"/>
    <property type="match status" value="1"/>
</dbReference>
<dbReference type="AlphaFoldDB" id="A0A9P4NJ79"/>
<protein>
    <recommendedName>
        <fullName evidence="6">Vacuolar protein sorting-associated protein 9a</fullName>
    </recommendedName>
</protein>
<dbReference type="GO" id="GO:0016192">
    <property type="term" value="P:vesicle-mediated transport"/>
    <property type="evidence" value="ECO:0007669"/>
    <property type="project" value="InterPro"/>
</dbReference>
<reference evidence="4" key="1">
    <citation type="journal article" date="2020" name="Stud. Mycol.">
        <title>101 Dothideomycetes genomes: a test case for predicting lifestyles and emergence of pathogens.</title>
        <authorList>
            <person name="Haridas S."/>
            <person name="Albert R."/>
            <person name="Binder M."/>
            <person name="Bloem J."/>
            <person name="Labutti K."/>
            <person name="Salamov A."/>
            <person name="Andreopoulos B."/>
            <person name="Baker S."/>
            <person name="Barry K."/>
            <person name="Bills G."/>
            <person name="Bluhm B."/>
            <person name="Cannon C."/>
            <person name="Castanera R."/>
            <person name="Culley D."/>
            <person name="Daum C."/>
            <person name="Ezra D."/>
            <person name="Gonzalez J."/>
            <person name="Henrissat B."/>
            <person name="Kuo A."/>
            <person name="Liang C."/>
            <person name="Lipzen A."/>
            <person name="Lutzoni F."/>
            <person name="Magnuson J."/>
            <person name="Mondo S."/>
            <person name="Nolan M."/>
            <person name="Ohm R."/>
            <person name="Pangilinan J."/>
            <person name="Park H.-J."/>
            <person name="Ramirez L."/>
            <person name="Alfaro M."/>
            <person name="Sun H."/>
            <person name="Tritt A."/>
            <person name="Yoshinaga Y."/>
            <person name="Zwiers L.-H."/>
            <person name="Turgeon B."/>
            <person name="Goodwin S."/>
            <person name="Spatafora J."/>
            <person name="Crous P."/>
            <person name="Grigoriev I."/>
        </authorList>
    </citation>
    <scope>NUCLEOTIDE SEQUENCE</scope>
    <source>
        <strain evidence="4">CBS 130266</strain>
    </source>
</reference>
<dbReference type="CDD" id="cd14369">
    <property type="entry name" value="CUE_VPS9_like"/>
    <property type="match status" value="1"/>
</dbReference>
<feature type="region of interest" description="Disordered" evidence="1">
    <location>
        <begin position="516"/>
        <end position="593"/>
    </location>
</feature>
<comment type="caution">
    <text evidence="4">The sequence shown here is derived from an EMBL/GenBank/DDBJ whole genome shotgun (WGS) entry which is preliminary data.</text>
</comment>
<feature type="domain" description="VPS9" evidence="3">
    <location>
        <begin position="267"/>
        <end position="406"/>
    </location>
</feature>
<dbReference type="GO" id="GO:0005085">
    <property type="term" value="F:guanyl-nucleotide exchange factor activity"/>
    <property type="evidence" value="ECO:0007669"/>
    <property type="project" value="InterPro"/>
</dbReference>
<dbReference type="Pfam" id="PF18151">
    <property type="entry name" value="DUF5601"/>
    <property type="match status" value="1"/>
</dbReference>
<feature type="compositionally biased region" description="Polar residues" evidence="1">
    <location>
        <begin position="78"/>
        <end position="88"/>
    </location>
</feature>
<accession>A0A9P4NJ79</accession>
<dbReference type="GO" id="GO:0005829">
    <property type="term" value="C:cytosol"/>
    <property type="evidence" value="ECO:0007669"/>
    <property type="project" value="TreeGrafter"/>
</dbReference>
<dbReference type="SUPFAM" id="SSF46934">
    <property type="entry name" value="UBA-like"/>
    <property type="match status" value="1"/>
</dbReference>
<evidence type="ECO:0000256" key="1">
    <source>
        <dbReference type="SAM" id="MobiDB-lite"/>
    </source>
</evidence>
<name>A0A9P4NJ79_9PEZI</name>
<keyword evidence="5" id="KW-1185">Reference proteome</keyword>
<gene>
    <name evidence="4" type="ORF">EJ08DRAFT_595852</name>
</gene>